<organism evidence="2 3">
    <name type="scientific">Trichinella patagoniensis</name>
    <dbReference type="NCBI Taxonomy" id="990121"/>
    <lineage>
        <taxon>Eukaryota</taxon>
        <taxon>Metazoa</taxon>
        <taxon>Ecdysozoa</taxon>
        <taxon>Nematoda</taxon>
        <taxon>Enoplea</taxon>
        <taxon>Dorylaimia</taxon>
        <taxon>Trichinellida</taxon>
        <taxon>Trichinellidae</taxon>
        <taxon>Trichinella</taxon>
    </lineage>
</organism>
<evidence type="ECO:0000256" key="1">
    <source>
        <dbReference type="SAM" id="MobiDB-lite"/>
    </source>
</evidence>
<evidence type="ECO:0000313" key="2">
    <source>
        <dbReference type="EMBL" id="KRY23138.1"/>
    </source>
</evidence>
<sequence>MADKDYMKNCQCLKTHQKWPMGQWYTVSKKGHSTTSTIVKAKSQVSCRPPSEDDDTPALRANGRPTGDETGHLRKKMIEELSRNLTAIGWVVTLEILSDEVKSGKSIEPQLND</sequence>
<proteinExistence type="predicted"/>
<reference evidence="2 3" key="1">
    <citation type="submission" date="2015-01" db="EMBL/GenBank/DDBJ databases">
        <title>Evolution of Trichinella species and genotypes.</title>
        <authorList>
            <person name="Korhonen P.K."/>
            <person name="Edoardo P."/>
            <person name="Giuseppe L.R."/>
            <person name="Gasser R.B."/>
        </authorList>
    </citation>
    <scope>NUCLEOTIDE SEQUENCE [LARGE SCALE GENOMIC DNA]</scope>
    <source>
        <strain evidence="2">ISS2496</strain>
    </source>
</reference>
<dbReference type="Proteomes" id="UP000054783">
    <property type="component" value="Unassembled WGS sequence"/>
</dbReference>
<feature type="region of interest" description="Disordered" evidence="1">
    <location>
        <begin position="39"/>
        <end position="72"/>
    </location>
</feature>
<dbReference type="EMBL" id="JYDQ01000005">
    <property type="protein sequence ID" value="KRY23138.1"/>
    <property type="molecule type" value="Genomic_DNA"/>
</dbReference>
<dbReference type="AlphaFoldDB" id="A0A0V1AE79"/>
<gene>
    <name evidence="2" type="ORF">T12_954</name>
</gene>
<accession>A0A0V1AE79</accession>
<protein>
    <submittedName>
        <fullName evidence="2">Uncharacterized protein</fullName>
    </submittedName>
</protein>
<comment type="caution">
    <text evidence="2">The sequence shown here is derived from an EMBL/GenBank/DDBJ whole genome shotgun (WGS) entry which is preliminary data.</text>
</comment>
<name>A0A0V1AE79_9BILA</name>
<evidence type="ECO:0000313" key="3">
    <source>
        <dbReference type="Proteomes" id="UP000054783"/>
    </source>
</evidence>
<keyword evidence="3" id="KW-1185">Reference proteome</keyword>